<dbReference type="AlphaFoldDB" id="I4EKE0"/>
<comment type="caution">
    <text evidence="1">The sequence shown here is derived from an EMBL/GenBank/DDBJ whole genome shotgun (WGS) entry which is preliminary data.</text>
</comment>
<protein>
    <submittedName>
        <fullName evidence="1">Uncharacterized protein</fullName>
    </submittedName>
</protein>
<reference evidence="1 2" key="1">
    <citation type="journal article" date="2012" name="ISME J.">
        <title>Nitrification expanded: discovery, physiology and genomics of a nitrite-oxidizing bacterium from the phylum Chloroflexi.</title>
        <authorList>
            <person name="Sorokin D.Y."/>
            <person name="Lucker S."/>
            <person name="Vejmelkova D."/>
            <person name="Kostrikina N.A."/>
            <person name="Kleerebezem R."/>
            <person name="Rijpstra W.I."/>
            <person name="Damste J.S."/>
            <person name="Le Paslier D."/>
            <person name="Muyzer G."/>
            <person name="Wagner M."/>
            <person name="van Loosdrecht M.C."/>
            <person name="Daims H."/>
        </authorList>
    </citation>
    <scope>NUCLEOTIDE SEQUENCE [LARGE SCALE GENOMIC DNA]</scope>
    <source>
        <strain evidence="2">none</strain>
    </source>
</reference>
<evidence type="ECO:0000313" key="2">
    <source>
        <dbReference type="Proteomes" id="UP000004221"/>
    </source>
</evidence>
<dbReference type="EMBL" id="CAGS01000398">
    <property type="protein sequence ID" value="CCF85152.1"/>
    <property type="molecule type" value="Genomic_DNA"/>
</dbReference>
<organism evidence="1 2">
    <name type="scientific">Nitrolancea hollandica Lb</name>
    <dbReference type="NCBI Taxonomy" id="1129897"/>
    <lineage>
        <taxon>Bacteria</taxon>
        <taxon>Pseudomonadati</taxon>
        <taxon>Thermomicrobiota</taxon>
        <taxon>Thermomicrobia</taxon>
        <taxon>Sphaerobacterales</taxon>
        <taxon>Sphaerobacterineae</taxon>
        <taxon>Sphaerobacteraceae</taxon>
        <taxon>Nitrolancea</taxon>
    </lineage>
</organism>
<keyword evidence="2" id="KW-1185">Reference proteome</keyword>
<evidence type="ECO:0000313" key="1">
    <source>
        <dbReference type="EMBL" id="CCF85152.1"/>
    </source>
</evidence>
<gene>
    <name evidence="1" type="ORF">NITHO_4570004</name>
</gene>
<name>I4EKE0_9BACT</name>
<accession>I4EKE0</accession>
<sequence length="95" mass="10682">MCDQPPRGGKPTALTGRSQLNLAQEQMILPPARSTLFIWHLCFVILRPGFVILNEVKDLSVRRFFAFTQYGEEWSHSTPCSRLQAVSADGLPPHC</sequence>
<dbReference type="Proteomes" id="UP000004221">
    <property type="component" value="Unassembled WGS sequence"/>
</dbReference>
<proteinExistence type="predicted"/>